<keyword evidence="3 9" id="KW-0813">Transport</keyword>
<sequence>MMGLLRALWGYRGFIFGTVKREFRSRYNNSLLGAAWTVINPLAMIFVYTVIFSRVMQARLPGTGTAYAYGIYLCAGILTWGLTAEITGRCVNTFLENANLLKKLTFPRLSLPVIVVLTALFNFGIIFGLFTLFLVISGNFPGWAFFAIFPVLAVQLAFSVGLGVCLGVLNVFFRDVGQLYGVLLQFWFWLTPIVYPAEVLPAKVRELIALNPMTTLIQAYQDILLRGALPNWRHVAVVAGVGLLLCIAGLSLFRRHSSDMVDEL</sequence>
<name>A0A9X1VRV3_9BURK</name>
<dbReference type="PANTHER" id="PTHR30413">
    <property type="entry name" value="INNER MEMBRANE TRANSPORT PERMEASE"/>
    <property type="match status" value="1"/>
</dbReference>
<feature type="transmembrane region" description="Helical" evidence="9">
    <location>
        <begin position="142"/>
        <end position="172"/>
    </location>
</feature>
<dbReference type="EMBL" id="JALGBI010000001">
    <property type="protein sequence ID" value="MCJ0761874.1"/>
    <property type="molecule type" value="Genomic_DNA"/>
</dbReference>
<feature type="transmembrane region" description="Helical" evidence="9">
    <location>
        <begin position="30"/>
        <end position="51"/>
    </location>
</feature>
<feature type="domain" description="ABC transmembrane type-2" evidence="10">
    <location>
        <begin position="32"/>
        <end position="256"/>
    </location>
</feature>
<keyword evidence="5 9" id="KW-0812">Transmembrane</keyword>
<comment type="caution">
    <text evidence="11">The sequence shown here is derived from an EMBL/GenBank/DDBJ whole genome shotgun (WGS) entry which is preliminary data.</text>
</comment>
<protein>
    <recommendedName>
        <fullName evidence="9">Transport permease protein</fullName>
    </recommendedName>
</protein>
<keyword evidence="8 9" id="KW-0472">Membrane</keyword>
<feature type="transmembrane region" description="Helical" evidence="9">
    <location>
        <begin position="109"/>
        <end position="136"/>
    </location>
</feature>
<keyword evidence="4 9" id="KW-1003">Cell membrane</keyword>
<gene>
    <name evidence="11" type="ORF">MMF98_01500</name>
</gene>
<dbReference type="GO" id="GO:0015920">
    <property type="term" value="P:lipopolysaccharide transport"/>
    <property type="evidence" value="ECO:0007669"/>
    <property type="project" value="TreeGrafter"/>
</dbReference>
<dbReference type="GO" id="GO:0015774">
    <property type="term" value="P:polysaccharide transport"/>
    <property type="evidence" value="ECO:0007669"/>
    <property type="project" value="UniProtKB-KW"/>
</dbReference>
<dbReference type="PROSITE" id="PS51012">
    <property type="entry name" value="ABC_TM2"/>
    <property type="match status" value="1"/>
</dbReference>
<keyword evidence="12" id="KW-1185">Reference proteome</keyword>
<feature type="transmembrane region" description="Helical" evidence="9">
    <location>
        <begin position="66"/>
        <end position="88"/>
    </location>
</feature>
<evidence type="ECO:0000256" key="8">
    <source>
        <dbReference type="ARBA" id="ARBA00023136"/>
    </source>
</evidence>
<accession>A0A9X1VRV3</accession>
<comment type="similarity">
    <text evidence="2 9">Belongs to the ABC-2 integral membrane protein family.</text>
</comment>
<keyword evidence="6 9" id="KW-1133">Transmembrane helix</keyword>
<evidence type="ECO:0000259" key="10">
    <source>
        <dbReference type="PROSITE" id="PS51012"/>
    </source>
</evidence>
<evidence type="ECO:0000256" key="6">
    <source>
        <dbReference type="ARBA" id="ARBA00022989"/>
    </source>
</evidence>
<reference evidence="11" key="1">
    <citation type="submission" date="2022-03" db="EMBL/GenBank/DDBJ databases">
        <authorList>
            <person name="Woo C.Y."/>
        </authorList>
    </citation>
    <scope>NUCLEOTIDE SEQUENCE</scope>
    <source>
        <strain evidence="11">CYS-02</strain>
    </source>
</reference>
<comment type="subcellular location">
    <subcellularLocation>
        <location evidence="9">Cell inner membrane</location>
        <topology evidence="9">Multi-pass membrane protein</topology>
    </subcellularLocation>
    <subcellularLocation>
        <location evidence="1">Cell membrane</location>
        <topology evidence="1">Multi-pass membrane protein</topology>
    </subcellularLocation>
</comment>
<keyword evidence="7" id="KW-0625">Polysaccharide transport</keyword>
<dbReference type="PANTHER" id="PTHR30413:SF10">
    <property type="entry name" value="CAPSULE POLYSACCHARIDE EXPORT INNER-MEMBRANE PROTEIN CTRC"/>
    <property type="match status" value="1"/>
</dbReference>
<dbReference type="GO" id="GO:0005886">
    <property type="term" value="C:plasma membrane"/>
    <property type="evidence" value="ECO:0007669"/>
    <property type="project" value="UniProtKB-SubCell"/>
</dbReference>
<dbReference type="InterPro" id="IPR013525">
    <property type="entry name" value="ABC2_TM"/>
</dbReference>
<organism evidence="11 12">
    <name type="scientific">Variovorax terrae</name>
    <dbReference type="NCBI Taxonomy" id="2923278"/>
    <lineage>
        <taxon>Bacteria</taxon>
        <taxon>Pseudomonadati</taxon>
        <taxon>Pseudomonadota</taxon>
        <taxon>Betaproteobacteria</taxon>
        <taxon>Burkholderiales</taxon>
        <taxon>Comamonadaceae</taxon>
        <taxon>Variovorax</taxon>
    </lineage>
</organism>
<dbReference type="InterPro" id="IPR047817">
    <property type="entry name" value="ABC2_TM_bact-type"/>
</dbReference>
<proteinExistence type="inferred from homology"/>
<dbReference type="AlphaFoldDB" id="A0A9X1VRV3"/>
<dbReference type="Proteomes" id="UP001139447">
    <property type="component" value="Unassembled WGS sequence"/>
</dbReference>
<dbReference type="Pfam" id="PF01061">
    <property type="entry name" value="ABC2_membrane"/>
    <property type="match status" value="1"/>
</dbReference>
<evidence type="ECO:0000256" key="7">
    <source>
        <dbReference type="ARBA" id="ARBA00023047"/>
    </source>
</evidence>
<evidence type="ECO:0000256" key="4">
    <source>
        <dbReference type="ARBA" id="ARBA00022475"/>
    </source>
</evidence>
<evidence type="ECO:0000256" key="5">
    <source>
        <dbReference type="ARBA" id="ARBA00022692"/>
    </source>
</evidence>
<evidence type="ECO:0000256" key="9">
    <source>
        <dbReference type="RuleBase" id="RU361157"/>
    </source>
</evidence>
<evidence type="ECO:0000256" key="3">
    <source>
        <dbReference type="ARBA" id="ARBA00022448"/>
    </source>
</evidence>
<feature type="transmembrane region" description="Helical" evidence="9">
    <location>
        <begin position="179"/>
        <end position="197"/>
    </location>
</feature>
<evidence type="ECO:0000313" key="11">
    <source>
        <dbReference type="EMBL" id="MCJ0761874.1"/>
    </source>
</evidence>
<evidence type="ECO:0000313" key="12">
    <source>
        <dbReference type="Proteomes" id="UP001139447"/>
    </source>
</evidence>
<feature type="transmembrane region" description="Helical" evidence="9">
    <location>
        <begin position="234"/>
        <end position="253"/>
    </location>
</feature>
<evidence type="ECO:0000256" key="2">
    <source>
        <dbReference type="ARBA" id="ARBA00007783"/>
    </source>
</evidence>
<keyword evidence="7" id="KW-0762">Sugar transport</keyword>
<evidence type="ECO:0000256" key="1">
    <source>
        <dbReference type="ARBA" id="ARBA00004651"/>
    </source>
</evidence>
<dbReference type="GO" id="GO:0140359">
    <property type="term" value="F:ABC-type transporter activity"/>
    <property type="evidence" value="ECO:0007669"/>
    <property type="project" value="InterPro"/>
</dbReference>